<dbReference type="AlphaFoldDB" id="X0W365"/>
<feature type="non-terminal residue" evidence="1">
    <location>
        <position position="1"/>
    </location>
</feature>
<dbReference type="SUPFAM" id="SSF89392">
    <property type="entry name" value="Prokaryotic lipoproteins and lipoprotein localization factors"/>
    <property type="match status" value="1"/>
</dbReference>
<comment type="caution">
    <text evidence="1">The sequence shown here is derived from an EMBL/GenBank/DDBJ whole genome shotgun (WGS) entry which is preliminary data.</text>
</comment>
<dbReference type="EMBL" id="BARS01030709">
    <property type="protein sequence ID" value="GAG24970.1"/>
    <property type="molecule type" value="Genomic_DNA"/>
</dbReference>
<dbReference type="InterPro" id="IPR029046">
    <property type="entry name" value="LolA/LolB/LppX"/>
</dbReference>
<organism evidence="1">
    <name type="scientific">marine sediment metagenome</name>
    <dbReference type="NCBI Taxonomy" id="412755"/>
    <lineage>
        <taxon>unclassified sequences</taxon>
        <taxon>metagenomes</taxon>
        <taxon>ecological metagenomes</taxon>
    </lineage>
</organism>
<proteinExistence type="predicted"/>
<name>X0W365_9ZZZZ</name>
<protein>
    <submittedName>
        <fullName evidence="1">Uncharacterized protein</fullName>
    </submittedName>
</protein>
<dbReference type="Gene3D" id="2.50.20.10">
    <property type="entry name" value="Lipoprotein localisation LolA/LolB/LppX"/>
    <property type="match status" value="1"/>
</dbReference>
<reference evidence="1" key="1">
    <citation type="journal article" date="2014" name="Front. Microbiol.">
        <title>High frequency of phylogenetically diverse reductive dehalogenase-homologous genes in deep subseafloor sedimentary metagenomes.</title>
        <authorList>
            <person name="Kawai M."/>
            <person name="Futagami T."/>
            <person name="Toyoda A."/>
            <person name="Takaki Y."/>
            <person name="Nishi S."/>
            <person name="Hori S."/>
            <person name="Arai W."/>
            <person name="Tsubouchi T."/>
            <person name="Morono Y."/>
            <person name="Uchiyama I."/>
            <person name="Ito T."/>
            <person name="Fujiyama A."/>
            <person name="Inagaki F."/>
            <person name="Takami H."/>
        </authorList>
    </citation>
    <scope>NUCLEOTIDE SEQUENCE</scope>
    <source>
        <strain evidence="1">Expedition CK06-06</strain>
    </source>
</reference>
<sequence>SEDLKKEFDISLAHTEKKNKNQVKLHLKVKPDSKFKGNYVSLDFWVSTKQWLPERIDALTTDKDIYQLHFTRAKVNEKLPDKQFEYKVPEGFGAPEVFPLERKQLQTPSL</sequence>
<evidence type="ECO:0000313" key="1">
    <source>
        <dbReference type="EMBL" id="GAG24970.1"/>
    </source>
</evidence>
<accession>X0W365</accession>
<gene>
    <name evidence="1" type="ORF">S01H1_47876</name>
</gene>